<evidence type="ECO:0000256" key="2">
    <source>
        <dbReference type="ARBA" id="ARBA00022801"/>
    </source>
</evidence>
<evidence type="ECO:0000313" key="3">
    <source>
        <dbReference type="EMBL" id="GCE44920.1"/>
    </source>
</evidence>
<dbReference type="AlphaFoldDB" id="A0A402CMR0"/>
<dbReference type="PANTHER" id="PTHR21661">
    <property type="entry name" value="EPOXIDE HYDROLASE 1-RELATED"/>
    <property type="match status" value="1"/>
</dbReference>
<dbReference type="GO" id="GO:0004301">
    <property type="term" value="F:epoxide hydrolase activity"/>
    <property type="evidence" value="ECO:0007669"/>
    <property type="project" value="TreeGrafter"/>
</dbReference>
<accession>A0A402CMR0</accession>
<proteinExistence type="inferred from homology"/>
<comment type="similarity">
    <text evidence="1">Belongs to the peptidase S33 family.</text>
</comment>
<comment type="caution">
    <text evidence="3">The sequence shown here is derived from an EMBL/GenBank/DDBJ whole genome shotgun (WGS) entry which is preliminary data.</text>
</comment>
<reference evidence="3 4" key="1">
    <citation type="submission" date="2018-11" db="EMBL/GenBank/DDBJ databases">
        <title>Microbial catabolism of amino acid.</title>
        <authorList>
            <person name="Hibi M."/>
            <person name="Ogawa J."/>
        </authorList>
    </citation>
    <scope>NUCLEOTIDE SEQUENCE [LARGE SCALE GENOMIC DNA]</scope>
    <source>
        <strain evidence="3 4">C31-06</strain>
    </source>
</reference>
<dbReference type="Proteomes" id="UP000287519">
    <property type="component" value="Unassembled WGS sequence"/>
</dbReference>
<dbReference type="SUPFAM" id="SSF53474">
    <property type="entry name" value="alpha/beta-Hydrolases"/>
    <property type="match status" value="1"/>
</dbReference>
<sequence>MTEVLGYPRYMAAGADWGALVTSYLGHKHADEIIGIHLTIPTLISIAGSESWSADDYSADEAGRWSKMVDEKLPLMTAHYNVHVLDPQTLAWALEDSPAGLAAWILERRRSWSDHDGDFETLFSRDELCDSISTYWFTHTIGTSMRYYANAARTPLPRAHQHHPPVQTPLAMSVFLNELILPPRSVVEEHSNLVQWRTHDRGGHFAAHEQPDAWVNDVRAFRDTLAANAEQTPAH</sequence>
<dbReference type="PANTHER" id="PTHR21661:SF35">
    <property type="entry name" value="EPOXIDE HYDROLASE"/>
    <property type="match status" value="1"/>
</dbReference>
<dbReference type="GO" id="GO:0097176">
    <property type="term" value="P:epoxide metabolic process"/>
    <property type="evidence" value="ECO:0007669"/>
    <property type="project" value="TreeGrafter"/>
</dbReference>
<protein>
    <submittedName>
        <fullName evidence="3">Epoxide hydrolase</fullName>
    </submittedName>
</protein>
<gene>
    <name evidence="3" type="ORF">Rhow_000546</name>
</gene>
<evidence type="ECO:0000256" key="1">
    <source>
        <dbReference type="ARBA" id="ARBA00010088"/>
    </source>
</evidence>
<dbReference type="InterPro" id="IPR029058">
    <property type="entry name" value="AB_hydrolase_fold"/>
</dbReference>
<name>A0A402CMR0_RHOWR</name>
<dbReference type="EMBL" id="BHYM01000119">
    <property type="protein sequence ID" value="GCE44920.1"/>
    <property type="molecule type" value="Genomic_DNA"/>
</dbReference>
<keyword evidence="4" id="KW-1185">Reference proteome</keyword>
<dbReference type="Gene3D" id="3.40.50.1820">
    <property type="entry name" value="alpha/beta hydrolase"/>
    <property type="match status" value="1"/>
</dbReference>
<organism evidence="3 4">
    <name type="scientific">Rhodococcus wratislaviensis</name>
    <name type="common">Tsukamurella wratislaviensis</name>
    <dbReference type="NCBI Taxonomy" id="44752"/>
    <lineage>
        <taxon>Bacteria</taxon>
        <taxon>Bacillati</taxon>
        <taxon>Actinomycetota</taxon>
        <taxon>Actinomycetes</taxon>
        <taxon>Mycobacteriales</taxon>
        <taxon>Nocardiaceae</taxon>
        <taxon>Rhodococcus</taxon>
    </lineage>
</organism>
<keyword evidence="2 3" id="KW-0378">Hydrolase</keyword>
<evidence type="ECO:0000313" key="4">
    <source>
        <dbReference type="Proteomes" id="UP000287519"/>
    </source>
</evidence>